<comment type="caution">
    <text evidence="2">The sequence shown here is derived from an EMBL/GenBank/DDBJ whole genome shotgun (WGS) entry which is preliminary data.</text>
</comment>
<name>A0A6A6M504_HEVBR</name>
<dbReference type="AlphaFoldDB" id="A0A6A6M504"/>
<gene>
    <name evidence="2" type="ORF">GH714_030151</name>
</gene>
<dbReference type="Proteomes" id="UP000467840">
    <property type="component" value="Chromosome 9"/>
</dbReference>
<evidence type="ECO:0000313" key="2">
    <source>
        <dbReference type="EMBL" id="KAF2307608.1"/>
    </source>
</evidence>
<sequence length="264" mass="29451">MNAREGVNVEEGNPNRSGVNAQVDDELHDNEYEMEEGDEDVQDVHHGINAEVNNDSNNQKQNQKGRPKATEERMRNEGIRASLRFDVADIDSEYGDLDELHSNSDSEGDGGKVRFPEFNMDRDINDPTFKVGLIGRIKDDYNISISMAKAWRVKDHASKRIHGDEAAQYGTYGGQLFSAIGIDPNDWFLQRLATLGMFMALADGLQSLHGYKRLRKPRVLSCLSVEILRLDFCFDCVEGLGTTTSSEGPSWLDWATLALHVSGG</sequence>
<organism evidence="2 3">
    <name type="scientific">Hevea brasiliensis</name>
    <name type="common">Para rubber tree</name>
    <name type="synonym">Siphonia brasiliensis</name>
    <dbReference type="NCBI Taxonomy" id="3981"/>
    <lineage>
        <taxon>Eukaryota</taxon>
        <taxon>Viridiplantae</taxon>
        <taxon>Streptophyta</taxon>
        <taxon>Embryophyta</taxon>
        <taxon>Tracheophyta</taxon>
        <taxon>Spermatophyta</taxon>
        <taxon>Magnoliopsida</taxon>
        <taxon>eudicotyledons</taxon>
        <taxon>Gunneridae</taxon>
        <taxon>Pentapetalae</taxon>
        <taxon>rosids</taxon>
        <taxon>fabids</taxon>
        <taxon>Malpighiales</taxon>
        <taxon>Euphorbiaceae</taxon>
        <taxon>Crotonoideae</taxon>
        <taxon>Micrandreae</taxon>
        <taxon>Hevea</taxon>
    </lineage>
</organism>
<accession>A0A6A6M504</accession>
<evidence type="ECO:0000256" key="1">
    <source>
        <dbReference type="SAM" id="MobiDB-lite"/>
    </source>
</evidence>
<feature type="compositionally biased region" description="Acidic residues" evidence="1">
    <location>
        <begin position="23"/>
        <end position="41"/>
    </location>
</feature>
<feature type="region of interest" description="Disordered" evidence="1">
    <location>
        <begin position="1"/>
        <end position="74"/>
    </location>
</feature>
<evidence type="ECO:0000313" key="3">
    <source>
        <dbReference type="Proteomes" id="UP000467840"/>
    </source>
</evidence>
<dbReference type="EMBL" id="JAAGAX010000008">
    <property type="protein sequence ID" value="KAF2307608.1"/>
    <property type="molecule type" value="Genomic_DNA"/>
</dbReference>
<keyword evidence="3" id="KW-1185">Reference proteome</keyword>
<reference evidence="2 3" key="1">
    <citation type="journal article" date="2020" name="Mol. Plant">
        <title>The Chromosome-Based Rubber Tree Genome Provides New Insights into Spurge Genome Evolution and Rubber Biosynthesis.</title>
        <authorList>
            <person name="Liu J."/>
            <person name="Shi C."/>
            <person name="Shi C.C."/>
            <person name="Li W."/>
            <person name="Zhang Q.J."/>
            <person name="Zhang Y."/>
            <person name="Li K."/>
            <person name="Lu H.F."/>
            <person name="Shi C."/>
            <person name="Zhu S.T."/>
            <person name="Xiao Z.Y."/>
            <person name="Nan H."/>
            <person name="Yue Y."/>
            <person name="Zhu X.G."/>
            <person name="Wu Y."/>
            <person name="Hong X.N."/>
            <person name="Fan G.Y."/>
            <person name="Tong Y."/>
            <person name="Zhang D."/>
            <person name="Mao C.L."/>
            <person name="Liu Y.L."/>
            <person name="Hao S.J."/>
            <person name="Liu W.Q."/>
            <person name="Lv M.Q."/>
            <person name="Zhang H.B."/>
            <person name="Liu Y."/>
            <person name="Hu-Tang G.R."/>
            <person name="Wang J.P."/>
            <person name="Wang J.H."/>
            <person name="Sun Y.H."/>
            <person name="Ni S.B."/>
            <person name="Chen W.B."/>
            <person name="Zhang X.C."/>
            <person name="Jiao Y.N."/>
            <person name="Eichler E.E."/>
            <person name="Li G.H."/>
            <person name="Liu X."/>
            <person name="Gao L.Z."/>
        </authorList>
    </citation>
    <scope>NUCLEOTIDE SEQUENCE [LARGE SCALE GENOMIC DNA]</scope>
    <source>
        <strain evidence="3">cv. GT1</strain>
        <tissue evidence="2">Leaf</tissue>
    </source>
</reference>
<proteinExistence type="predicted"/>
<protein>
    <submittedName>
        <fullName evidence="2">Uncharacterized protein</fullName>
    </submittedName>
</protein>